<gene>
    <name evidence="19" type="ORF">ZOSMA_38G01290</name>
</gene>
<keyword evidence="5" id="KW-0808">Transferase</keyword>
<dbReference type="PANTHER" id="PTHR48006">
    <property type="entry name" value="LEUCINE-RICH REPEAT-CONTAINING PROTEIN DDB_G0281931-RELATED"/>
    <property type="match status" value="1"/>
</dbReference>
<dbReference type="GO" id="GO:0004674">
    <property type="term" value="F:protein serine/threonine kinase activity"/>
    <property type="evidence" value="ECO:0007669"/>
    <property type="project" value="UniProtKB-KW"/>
</dbReference>
<dbReference type="OMA" id="NGSTICR"/>
<evidence type="ECO:0000256" key="17">
    <source>
        <dbReference type="SAM" id="SignalP"/>
    </source>
</evidence>
<dbReference type="Pfam" id="PF11721">
    <property type="entry name" value="Malectin"/>
    <property type="match status" value="1"/>
</dbReference>
<sequence length="956" mass="106073">MSFSDCCSSSKLFCIIWLFFLIGRSDAQALANTTDLTEVQALNTTLNGWGISALTTQNPCNDNSFAPDNWQFECNCDSTDGFCHITELTVKGASATGPISEQLGNLRFLTSLDISMNDFIGTLPPVLGNLTSLQILRLNSLGPRINGEIPSSFANLTDLQSLWISDNNFTGNLPVFFGDLTKLTDLRMQGNSFQGPIPTTYRDLINLKTLQIGELLSATEDLNFITGISSLETLILRNTLISGIIPNQTSWTNMKELDLSFNNISGTIPESLFELPTLKYLFLGSNNLTGFLPNQKNSNLTTIDVSYNELSGTFPSWVQDGTLNLNFIFNNFNNISSADMNNSNGNLPRHLDCLQKNISCIKGTPKQTNFSVNSGSSIVVTNDARYEADNSSLGPANYYVQDERWAVSNVGIYIDGSDSNYIQNIGSRFPNSQSSELFQAARISPSSLRYYGIGLENGEYNVVLQFAETDNWEPNGLRLFDILMQDELVAKNFNIYREAGNRTLRALIKNYTTNVANNFLHIHFFWAGKGTCCLPTNGMYGSLISAISVTKNGGNQENSGPTNKTNIGLIVGLTVLAFVLSSVLIVGLFLWRKSRRGDNFFDDEELQQMSTRLKTYSYSELKKATNDFNENNLLGQGGFGPVYKGIDSDGIEIAVKKLSVESVQGKKQFVTEICTISTIQHRNLVKLHGCCYEGIKRLLVYEYMPNRSLDKTLFEEENTTQNLDWPTRFKILLGTARGLMYLHEESAVHIVHRDVKASNILLDVDLNPKVSDFGLAKLRDDTKSHISTGVAGTVGYLAPEYAMRGQLTEKADVFGFGVVALEVIYGRPNTDHSLGMEKTYLLEWAWHNYEEKRELEEIIDPKLLTSMNLNRDEVSRMIGIAILCTQTSPTRRPTMSKVVAMLIGDLEVPEVLTKPSYLMDFRHTEGEGNSAPFDATGEGLKTSTKASAFLEIGEGR</sequence>
<keyword evidence="8" id="KW-0677">Repeat</keyword>
<keyword evidence="11" id="KW-0067">ATP-binding</keyword>
<dbReference type="InterPro" id="IPR000719">
    <property type="entry name" value="Prot_kinase_dom"/>
</dbReference>
<dbReference type="InterPro" id="IPR032675">
    <property type="entry name" value="LRR_dom_sf"/>
</dbReference>
<proteinExistence type="predicted"/>
<name>A0A0K9P4T3_ZOSMR</name>
<feature type="transmembrane region" description="Helical" evidence="16">
    <location>
        <begin position="567"/>
        <end position="591"/>
    </location>
</feature>
<evidence type="ECO:0000259" key="18">
    <source>
        <dbReference type="PROSITE" id="PS50011"/>
    </source>
</evidence>
<dbReference type="PANTHER" id="PTHR48006:SF62">
    <property type="entry name" value="LEUCINE-RICH REPEAT TRANSMEMBRANE PROTEIN KINASE"/>
    <property type="match status" value="1"/>
</dbReference>
<keyword evidence="7 17" id="KW-0732">Signal</keyword>
<dbReference type="InterPro" id="IPR011009">
    <property type="entry name" value="Kinase-like_dom_sf"/>
</dbReference>
<dbReference type="SUPFAM" id="SSF52058">
    <property type="entry name" value="L domain-like"/>
    <property type="match status" value="1"/>
</dbReference>
<feature type="domain" description="Protein kinase" evidence="18">
    <location>
        <begin position="628"/>
        <end position="911"/>
    </location>
</feature>
<dbReference type="PROSITE" id="PS50011">
    <property type="entry name" value="PROTEIN_KINASE_DOM"/>
    <property type="match status" value="1"/>
</dbReference>
<dbReference type="FunFam" id="3.30.200.20:FF:000140">
    <property type="entry name" value="Leucine-rich repeat receptor-like protein kinase"/>
    <property type="match status" value="1"/>
</dbReference>
<evidence type="ECO:0000256" key="12">
    <source>
        <dbReference type="ARBA" id="ARBA00022989"/>
    </source>
</evidence>
<dbReference type="Pfam" id="PF23598">
    <property type="entry name" value="LRR_14"/>
    <property type="match status" value="1"/>
</dbReference>
<dbReference type="InterPro" id="IPR008271">
    <property type="entry name" value="Ser/Thr_kinase_AS"/>
</dbReference>
<dbReference type="GO" id="GO:0005524">
    <property type="term" value="F:ATP binding"/>
    <property type="evidence" value="ECO:0007669"/>
    <property type="project" value="UniProtKB-KW"/>
</dbReference>
<keyword evidence="10 19" id="KW-0418">Kinase</keyword>
<evidence type="ECO:0000256" key="10">
    <source>
        <dbReference type="ARBA" id="ARBA00022777"/>
    </source>
</evidence>
<feature type="signal peptide" evidence="17">
    <location>
        <begin position="1"/>
        <end position="27"/>
    </location>
</feature>
<dbReference type="GO" id="GO:0004672">
    <property type="term" value="F:protein kinase activity"/>
    <property type="evidence" value="ECO:0000318"/>
    <property type="project" value="GO_Central"/>
</dbReference>
<evidence type="ECO:0000313" key="20">
    <source>
        <dbReference type="Proteomes" id="UP000036987"/>
    </source>
</evidence>
<dbReference type="InterPro" id="IPR055414">
    <property type="entry name" value="LRR_R13L4/SHOC2-like"/>
</dbReference>
<evidence type="ECO:0000256" key="7">
    <source>
        <dbReference type="ARBA" id="ARBA00022729"/>
    </source>
</evidence>
<dbReference type="SUPFAM" id="SSF56112">
    <property type="entry name" value="Protein kinase-like (PK-like)"/>
    <property type="match status" value="1"/>
</dbReference>
<keyword evidence="13 16" id="KW-0472">Membrane</keyword>
<keyword evidence="3" id="KW-0723">Serine/threonine-protein kinase</keyword>
<evidence type="ECO:0000256" key="1">
    <source>
        <dbReference type="ARBA" id="ARBA00004167"/>
    </source>
</evidence>
<accession>A0A0K9P4T3</accession>
<keyword evidence="9" id="KW-0547">Nucleotide-binding</keyword>
<evidence type="ECO:0000256" key="5">
    <source>
        <dbReference type="ARBA" id="ARBA00022679"/>
    </source>
</evidence>
<dbReference type="FunFam" id="1.10.510.10:FF:000044">
    <property type="entry name" value="Putative LRR receptor-like serine/threonine-protein kinase"/>
    <property type="match status" value="1"/>
</dbReference>
<dbReference type="Gene3D" id="1.10.510.10">
    <property type="entry name" value="Transferase(Phosphotransferase) domain 1"/>
    <property type="match status" value="1"/>
</dbReference>
<dbReference type="SMART" id="SM00220">
    <property type="entry name" value="S_TKc"/>
    <property type="match status" value="1"/>
</dbReference>
<dbReference type="Gene3D" id="3.80.10.10">
    <property type="entry name" value="Ribonuclease Inhibitor"/>
    <property type="match status" value="2"/>
</dbReference>
<evidence type="ECO:0000256" key="16">
    <source>
        <dbReference type="SAM" id="Phobius"/>
    </source>
</evidence>
<feature type="chain" id="PRO_5005527433" description="non-specific serine/threonine protein kinase" evidence="17">
    <location>
        <begin position="28"/>
        <end position="956"/>
    </location>
</feature>
<dbReference type="Pfam" id="PF07714">
    <property type="entry name" value="PK_Tyr_Ser-Thr"/>
    <property type="match status" value="1"/>
</dbReference>
<dbReference type="OrthoDB" id="663146at2759"/>
<organism evidence="19 20">
    <name type="scientific">Zostera marina</name>
    <name type="common">Eelgrass</name>
    <dbReference type="NCBI Taxonomy" id="29655"/>
    <lineage>
        <taxon>Eukaryota</taxon>
        <taxon>Viridiplantae</taxon>
        <taxon>Streptophyta</taxon>
        <taxon>Embryophyta</taxon>
        <taxon>Tracheophyta</taxon>
        <taxon>Spermatophyta</taxon>
        <taxon>Magnoliopsida</taxon>
        <taxon>Liliopsida</taxon>
        <taxon>Zosteraceae</taxon>
        <taxon>Zostera</taxon>
    </lineage>
</organism>
<evidence type="ECO:0000256" key="8">
    <source>
        <dbReference type="ARBA" id="ARBA00022737"/>
    </source>
</evidence>
<evidence type="ECO:0000256" key="3">
    <source>
        <dbReference type="ARBA" id="ARBA00022527"/>
    </source>
</evidence>
<evidence type="ECO:0000256" key="15">
    <source>
        <dbReference type="ARBA" id="ARBA00023180"/>
    </source>
</evidence>
<evidence type="ECO:0000256" key="11">
    <source>
        <dbReference type="ARBA" id="ARBA00022840"/>
    </source>
</evidence>
<dbReference type="GO" id="GO:0045088">
    <property type="term" value="P:regulation of innate immune response"/>
    <property type="evidence" value="ECO:0000318"/>
    <property type="project" value="GO_Central"/>
</dbReference>
<evidence type="ECO:0000256" key="2">
    <source>
        <dbReference type="ARBA" id="ARBA00012513"/>
    </source>
</evidence>
<evidence type="ECO:0000256" key="9">
    <source>
        <dbReference type="ARBA" id="ARBA00022741"/>
    </source>
</evidence>
<keyword evidence="20" id="KW-1185">Reference proteome</keyword>
<dbReference type="PROSITE" id="PS00108">
    <property type="entry name" value="PROTEIN_KINASE_ST"/>
    <property type="match status" value="1"/>
</dbReference>
<protein>
    <recommendedName>
        <fullName evidence="2">non-specific serine/threonine protein kinase</fullName>
        <ecNumber evidence="2">2.7.11.1</ecNumber>
    </recommendedName>
</protein>
<comment type="subcellular location">
    <subcellularLocation>
        <location evidence="1">Membrane</location>
        <topology evidence="1">Single-pass membrane protein</topology>
    </subcellularLocation>
</comment>
<keyword evidence="12 16" id="KW-1133">Transmembrane helix</keyword>
<dbReference type="Gene3D" id="2.60.120.430">
    <property type="entry name" value="Galactose-binding lectin"/>
    <property type="match status" value="1"/>
</dbReference>
<comment type="caution">
    <text evidence="19">The sequence shown here is derived from an EMBL/GenBank/DDBJ whole genome shotgun (WGS) entry which is preliminary data.</text>
</comment>
<keyword evidence="14 19" id="KW-0675">Receptor</keyword>
<dbReference type="InterPro" id="IPR001245">
    <property type="entry name" value="Ser-Thr/Tyr_kinase_cat_dom"/>
</dbReference>
<keyword evidence="4" id="KW-0597">Phosphoprotein</keyword>
<dbReference type="InterPro" id="IPR021720">
    <property type="entry name" value="Malectin_dom"/>
</dbReference>
<dbReference type="AlphaFoldDB" id="A0A0K9P4T3"/>
<evidence type="ECO:0000256" key="14">
    <source>
        <dbReference type="ARBA" id="ARBA00023170"/>
    </source>
</evidence>
<dbReference type="STRING" id="29655.A0A0K9P4T3"/>
<reference evidence="20" key="1">
    <citation type="journal article" date="2016" name="Nature">
        <title>The genome of the seagrass Zostera marina reveals angiosperm adaptation to the sea.</title>
        <authorList>
            <person name="Olsen J.L."/>
            <person name="Rouze P."/>
            <person name="Verhelst B."/>
            <person name="Lin Y.-C."/>
            <person name="Bayer T."/>
            <person name="Collen J."/>
            <person name="Dattolo E."/>
            <person name="De Paoli E."/>
            <person name="Dittami S."/>
            <person name="Maumus F."/>
            <person name="Michel G."/>
            <person name="Kersting A."/>
            <person name="Lauritano C."/>
            <person name="Lohaus R."/>
            <person name="Toepel M."/>
            <person name="Tonon T."/>
            <person name="Vanneste K."/>
            <person name="Amirebrahimi M."/>
            <person name="Brakel J."/>
            <person name="Bostroem C."/>
            <person name="Chovatia M."/>
            <person name="Grimwood J."/>
            <person name="Jenkins J.W."/>
            <person name="Jueterbock A."/>
            <person name="Mraz A."/>
            <person name="Stam W.T."/>
            <person name="Tice H."/>
            <person name="Bornberg-Bauer E."/>
            <person name="Green P.J."/>
            <person name="Pearson G.A."/>
            <person name="Procaccini G."/>
            <person name="Duarte C.M."/>
            <person name="Schmutz J."/>
            <person name="Reusch T.B.H."/>
            <person name="Van de Peer Y."/>
        </authorList>
    </citation>
    <scope>NUCLEOTIDE SEQUENCE [LARGE SCALE GENOMIC DNA]</scope>
    <source>
        <strain evidence="20">cv. Finnish</strain>
    </source>
</reference>
<dbReference type="Gene3D" id="3.30.200.20">
    <property type="entry name" value="Phosphorylase Kinase, domain 1"/>
    <property type="match status" value="1"/>
</dbReference>
<dbReference type="EC" id="2.7.11.1" evidence="2"/>
<evidence type="ECO:0000313" key="19">
    <source>
        <dbReference type="EMBL" id="KMZ64018.1"/>
    </source>
</evidence>
<dbReference type="EMBL" id="LFYR01001193">
    <property type="protein sequence ID" value="KMZ64018.1"/>
    <property type="molecule type" value="Genomic_DNA"/>
</dbReference>
<dbReference type="CDD" id="cd14066">
    <property type="entry name" value="STKc_IRAK"/>
    <property type="match status" value="1"/>
</dbReference>
<keyword evidence="6 16" id="KW-0812">Transmembrane</keyword>
<dbReference type="InterPro" id="IPR051824">
    <property type="entry name" value="LRR_Rcpt-Like_S/T_Kinase"/>
</dbReference>
<dbReference type="GO" id="GO:0005886">
    <property type="term" value="C:plasma membrane"/>
    <property type="evidence" value="ECO:0000318"/>
    <property type="project" value="GO_Central"/>
</dbReference>
<evidence type="ECO:0000256" key="6">
    <source>
        <dbReference type="ARBA" id="ARBA00022692"/>
    </source>
</evidence>
<keyword evidence="15" id="KW-0325">Glycoprotein</keyword>
<evidence type="ECO:0000256" key="4">
    <source>
        <dbReference type="ARBA" id="ARBA00022553"/>
    </source>
</evidence>
<dbReference type="Proteomes" id="UP000036987">
    <property type="component" value="Unassembled WGS sequence"/>
</dbReference>
<evidence type="ECO:0000256" key="13">
    <source>
        <dbReference type="ARBA" id="ARBA00023136"/>
    </source>
</evidence>